<gene>
    <name evidence="2" type="ORF">Xcaj_23495</name>
</gene>
<protein>
    <submittedName>
        <fullName evidence="2">Uncharacterized protein</fullName>
    </submittedName>
</protein>
<organism evidence="2 3">
    <name type="scientific">Xanthomonas axonopodis pv. cajani</name>
    <dbReference type="NCBI Taxonomy" id="487827"/>
    <lineage>
        <taxon>Bacteria</taxon>
        <taxon>Pseudomonadati</taxon>
        <taxon>Pseudomonadota</taxon>
        <taxon>Gammaproteobacteria</taxon>
        <taxon>Lysobacterales</taxon>
        <taxon>Lysobacteraceae</taxon>
        <taxon>Xanthomonas</taxon>
    </lineage>
</organism>
<name>A0ABX3MBY5_9XANT</name>
<dbReference type="EMBL" id="LOKQ01000225">
    <property type="protein sequence ID" value="OOX14034.1"/>
    <property type="molecule type" value="Genomic_DNA"/>
</dbReference>
<reference evidence="2 3" key="1">
    <citation type="submission" date="2015-12" db="EMBL/GenBank/DDBJ databases">
        <authorList>
            <person name="Bansal K."/>
            <person name="Midha S."/>
            <person name="Patil P.B."/>
        </authorList>
    </citation>
    <scope>NUCLEOTIDE SEQUENCE [LARGE SCALE GENOMIC DNA]</scope>
    <source>
        <strain evidence="2 3">LMG558</strain>
    </source>
</reference>
<dbReference type="RefSeq" id="WP_078561420.1">
    <property type="nucleotide sequence ID" value="NZ_LOKQ01000225.1"/>
</dbReference>
<evidence type="ECO:0000313" key="3">
    <source>
        <dbReference type="Proteomes" id="UP000191089"/>
    </source>
</evidence>
<feature type="chain" id="PRO_5047505584" evidence="1">
    <location>
        <begin position="20"/>
        <end position="85"/>
    </location>
</feature>
<evidence type="ECO:0000256" key="1">
    <source>
        <dbReference type="SAM" id="SignalP"/>
    </source>
</evidence>
<sequence>MAAVQLRGALHALHLPAAAALAFALHVEPVGACKAFLSGALRLPQQLRQAADAALPAPVFQQLQAIFGQMAQAAFAEAKVTGVAA</sequence>
<evidence type="ECO:0000313" key="2">
    <source>
        <dbReference type="EMBL" id="OOX14034.1"/>
    </source>
</evidence>
<dbReference type="Proteomes" id="UP000191089">
    <property type="component" value="Unassembled WGS sequence"/>
</dbReference>
<feature type="signal peptide" evidence="1">
    <location>
        <begin position="1"/>
        <end position="19"/>
    </location>
</feature>
<proteinExistence type="predicted"/>
<comment type="caution">
    <text evidence="2">The sequence shown here is derived from an EMBL/GenBank/DDBJ whole genome shotgun (WGS) entry which is preliminary data.</text>
</comment>
<accession>A0ABX3MBY5</accession>
<keyword evidence="3" id="KW-1185">Reference proteome</keyword>
<keyword evidence="1" id="KW-0732">Signal</keyword>